<protein>
    <submittedName>
        <fullName evidence="1">Uncharacterized protein</fullName>
    </submittedName>
</protein>
<sequence>MAAASDIVQKLAALSIKPASTVSHAESSSPATWKEAVIASGSAPASFELIKTRCHWQEAQLEGTASGLGGSAHGIFFIGQKFTVSSLYHQVYFLKGCHHSRHIDHDFFFHIAIHANSSSQTLFLSGKDIVSYLKSLETDDKKVQEIDFQNAAATPPAQAASAQIPGAVQIAIGVKKEVDFPTWYTNVLLKADMLDYYSVSGCYILKWMDAQFEQW</sequence>
<gene>
    <name evidence="1" type="ORF">JR316_007568</name>
</gene>
<dbReference type="Gene3D" id="3.30.930.10">
    <property type="entry name" value="Bira Bifunctional Protein, Domain 2"/>
    <property type="match status" value="1"/>
</dbReference>
<dbReference type="AlphaFoldDB" id="A0A8H8CJF9"/>
<name>A0A8H8CJF9_PSICU</name>
<organism evidence="1">
    <name type="scientific">Psilocybe cubensis</name>
    <name type="common">Psychedelic mushroom</name>
    <name type="synonym">Stropharia cubensis</name>
    <dbReference type="NCBI Taxonomy" id="181762"/>
    <lineage>
        <taxon>Eukaryota</taxon>
        <taxon>Fungi</taxon>
        <taxon>Dikarya</taxon>
        <taxon>Basidiomycota</taxon>
        <taxon>Agaricomycotina</taxon>
        <taxon>Agaricomycetes</taxon>
        <taxon>Agaricomycetidae</taxon>
        <taxon>Agaricales</taxon>
        <taxon>Agaricineae</taxon>
        <taxon>Strophariaceae</taxon>
        <taxon>Psilocybe</taxon>
    </lineage>
</organism>
<reference evidence="1" key="1">
    <citation type="submission" date="2021-02" db="EMBL/GenBank/DDBJ databases">
        <title>Psilocybe cubensis genome.</title>
        <authorList>
            <person name="Mckernan K.J."/>
            <person name="Crawford S."/>
            <person name="Trippe A."/>
            <person name="Kane L.T."/>
            <person name="Mclaughlin S."/>
        </authorList>
    </citation>
    <scope>NUCLEOTIDE SEQUENCE [LARGE SCALE GENOMIC DNA]</scope>
    <source>
        <strain evidence="1">MGC-MH-2018</strain>
    </source>
</reference>
<evidence type="ECO:0000313" key="1">
    <source>
        <dbReference type="EMBL" id="KAG5167225.1"/>
    </source>
</evidence>
<dbReference type="OrthoDB" id="1350766at2759"/>
<proteinExistence type="predicted"/>
<accession>A0A8H8CJF9</accession>
<dbReference type="EMBL" id="JAFIQS010000007">
    <property type="protein sequence ID" value="KAG5167225.1"/>
    <property type="molecule type" value="Genomic_DNA"/>
</dbReference>
<dbReference type="InterPro" id="IPR045864">
    <property type="entry name" value="aa-tRNA-synth_II/BPL/LPL"/>
</dbReference>
<comment type="caution">
    <text evidence="1">The sequence shown here is derived from an EMBL/GenBank/DDBJ whole genome shotgun (WGS) entry which is preliminary data.</text>
</comment>